<dbReference type="CDD" id="cd13639">
    <property type="entry name" value="PBP2_OpuAC_like"/>
    <property type="match status" value="1"/>
</dbReference>
<dbReference type="InterPro" id="IPR007210">
    <property type="entry name" value="ABC_Gly_betaine_transp_sub-bd"/>
</dbReference>
<dbReference type="Gene3D" id="3.10.105.10">
    <property type="entry name" value="Dipeptide-binding Protein, Domain 3"/>
    <property type="match status" value="2"/>
</dbReference>
<protein>
    <submittedName>
        <fullName evidence="6">Glycine/betaine ABC transporter substrate-binding protein</fullName>
    </submittedName>
</protein>
<evidence type="ECO:0000256" key="4">
    <source>
        <dbReference type="ARBA" id="ARBA00023136"/>
    </source>
</evidence>
<dbReference type="PROSITE" id="PS51257">
    <property type="entry name" value="PROKAR_LIPOPROTEIN"/>
    <property type="match status" value="1"/>
</dbReference>
<dbReference type="GO" id="GO:0015226">
    <property type="term" value="F:carnitine transmembrane transporter activity"/>
    <property type="evidence" value="ECO:0007669"/>
    <property type="project" value="TreeGrafter"/>
</dbReference>
<dbReference type="Gene3D" id="3.40.190.100">
    <property type="entry name" value="Glycine betaine-binding periplasmic protein, domain 2"/>
    <property type="match status" value="1"/>
</dbReference>
<keyword evidence="4" id="KW-0472">Membrane</keyword>
<dbReference type="GO" id="GO:0043190">
    <property type="term" value="C:ATP-binding cassette (ABC) transporter complex"/>
    <property type="evidence" value="ECO:0007669"/>
    <property type="project" value="InterPro"/>
</dbReference>
<dbReference type="AlphaFoldDB" id="A0A3Q9NU18"/>
<keyword evidence="3" id="KW-1003">Cell membrane</keyword>
<dbReference type="GO" id="GO:0031460">
    <property type="term" value="P:glycine betaine transport"/>
    <property type="evidence" value="ECO:0007669"/>
    <property type="project" value="TreeGrafter"/>
</dbReference>
<evidence type="ECO:0000313" key="7">
    <source>
        <dbReference type="Proteomes" id="UP000283000"/>
    </source>
</evidence>
<gene>
    <name evidence="6" type="ORF">CXR23_19260</name>
</gene>
<dbReference type="SUPFAM" id="SSF53850">
    <property type="entry name" value="Periplasmic binding protein-like II"/>
    <property type="match status" value="1"/>
</dbReference>
<proteinExistence type="predicted"/>
<evidence type="ECO:0000259" key="5">
    <source>
        <dbReference type="Pfam" id="PF04069"/>
    </source>
</evidence>
<evidence type="ECO:0000313" key="6">
    <source>
        <dbReference type="EMBL" id="AZT95019.1"/>
    </source>
</evidence>
<accession>A0A3Q9NU18</accession>
<evidence type="ECO:0000256" key="3">
    <source>
        <dbReference type="ARBA" id="ARBA00022475"/>
    </source>
</evidence>
<dbReference type="PANTHER" id="PTHR47737">
    <property type="entry name" value="GLYCINE BETAINE/PROLINE BETAINE TRANSPORT SYSTEM PERMEASE PROTEIN PROW"/>
    <property type="match status" value="1"/>
</dbReference>
<organism evidence="6 7">
    <name type="scientific">Brevibacterium aurantiacum</name>
    <dbReference type="NCBI Taxonomy" id="273384"/>
    <lineage>
        <taxon>Bacteria</taxon>
        <taxon>Bacillati</taxon>
        <taxon>Actinomycetota</taxon>
        <taxon>Actinomycetes</taxon>
        <taxon>Micrococcales</taxon>
        <taxon>Brevibacteriaceae</taxon>
        <taxon>Brevibacterium</taxon>
    </lineage>
</organism>
<evidence type="ECO:0000256" key="1">
    <source>
        <dbReference type="ARBA" id="ARBA00004236"/>
    </source>
</evidence>
<dbReference type="PANTHER" id="PTHR47737:SF1">
    <property type="entry name" value="GLYCINE BETAINE_PROLINE BETAINE TRANSPORT SYSTEM PERMEASE PROTEIN PROW"/>
    <property type="match status" value="1"/>
</dbReference>
<reference evidence="6 7" key="1">
    <citation type="submission" date="2017-12" db="EMBL/GenBank/DDBJ databases">
        <authorList>
            <person name="Levesque S."/>
        </authorList>
    </citation>
    <scope>NUCLEOTIDE SEQUENCE [LARGE SCALE GENOMIC DNA]</scope>
    <source>
        <strain evidence="6 7">SMQ-1417</strain>
    </source>
</reference>
<sequence>MKRRFLTTFVAGVAALGLALTGCSQEAAKDDGSGGGDKGDIKLGYVTGWTDGQSISLLLEDQLGKMGYNVETETFNDAAVLYAGVANGDIDMYPSSWPEVTHKQYIDEYGDKLEDLGAYYENAVLTIAVPKYMKDINSIEDLKGKGKDFDGKIIGIEPGAGLTAATKKMIPEYGLDKEYELVTSSTAAMLTELGNATDAEEDIVVTLWRPFWANNAYPVKDLKDPKGAMGEAEKLHFTATKGFSDEFSDAADYVGKIKMDDKQYGDLEDLVVNKHKDDGEAAIAEWLKANPDAYEGEITDEDKWLIVIESVEPV</sequence>
<dbReference type="GO" id="GO:0015871">
    <property type="term" value="P:choline transport"/>
    <property type="evidence" value="ECO:0007669"/>
    <property type="project" value="TreeGrafter"/>
</dbReference>
<feature type="domain" description="ABC-type glycine betaine transport system substrate-binding" evidence="5">
    <location>
        <begin position="40"/>
        <end position="288"/>
    </location>
</feature>
<evidence type="ECO:0000256" key="2">
    <source>
        <dbReference type="ARBA" id="ARBA00022448"/>
    </source>
</evidence>
<dbReference type="EMBL" id="CP025330">
    <property type="protein sequence ID" value="AZT95019.1"/>
    <property type="molecule type" value="Genomic_DNA"/>
</dbReference>
<dbReference type="Pfam" id="PF04069">
    <property type="entry name" value="OpuAC"/>
    <property type="match status" value="1"/>
</dbReference>
<dbReference type="Proteomes" id="UP000283000">
    <property type="component" value="Chromosome"/>
</dbReference>
<name>A0A3Q9NU18_BREAU</name>
<dbReference type="GO" id="GO:0005275">
    <property type="term" value="F:amine transmembrane transporter activity"/>
    <property type="evidence" value="ECO:0007669"/>
    <property type="project" value="TreeGrafter"/>
</dbReference>
<reference evidence="6 7" key="2">
    <citation type="submission" date="2019-01" db="EMBL/GenBank/DDBJ databases">
        <title>Comparative genomic analysis of Brevibacterium aurantiacum sheds light on its evolution and its adaptation to smear-ripened cheeses.</title>
        <authorList>
            <person name="Moineau S."/>
        </authorList>
    </citation>
    <scope>NUCLEOTIDE SEQUENCE [LARGE SCALE GENOMIC DNA]</scope>
    <source>
        <strain evidence="6 7">SMQ-1417</strain>
    </source>
</reference>
<comment type="subcellular location">
    <subcellularLocation>
        <location evidence="1">Cell membrane</location>
    </subcellularLocation>
</comment>
<dbReference type="RefSeq" id="WP_127363375.1">
    <property type="nucleotide sequence ID" value="NZ_CP025330.1"/>
</dbReference>
<keyword evidence="2" id="KW-0813">Transport</keyword>